<organism evidence="2 3">
    <name type="scientific">Nonlabens ponticola</name>
    <dbReference type="NCBI Taxonomy" id="2496866"/>
    <lineage>
        <taxon>Bacteria</taxon>
        <taxon>Pseudomonadati</taxon>
        <taxon>Bacteroidota</taxon>
        <taxon>Flavobacteriia</taxon>
        <taxon>Flavobacteriales</taxon>
        <taxon>Flavobacteriaceae</taxon>
        <taxon>Nonlabens</taxon>
    </lineage>
</organism>
<accession>A0A3S9MVC4</accession>
<name>A0A3S9MVC4_9FLAO</name>
<dbReference type="RefSeq" id="WP_126445234.1">
    <property type="nucleotide sequence ID" value="NZ_CP034549.1"/>
</dbReference>
<keyword evidence="1" id="KW-1133">Transmembrane helix</keyword>
<protein>
    <submittedName>
        <fullName evidence="2">Uncharacterized protein</fullName>
    </submittedName>
</protein>
<gene>
    <name evidence="2" type="ORF">EJ995_02340</name>
</gene>
<keyword evidence="1" id="KW-0812">Transmembrane</keyword>
<feature type="transmembrane region" description="Helical" evidence="1">
    <location>
        <begin position="315"/>
        <end position="335"/>
    </location>
</feature>
<sequence length="348" mass="39716">MSDPYNKPQEDQEADLLPVFEWIGNGFKNLGRGIANLFKAIIHGILLFFVFLQRNIILIGVFVLIGLGLGYYMDQQVKDKYSALVRVEPNFNSVTQLISNVKYYNALVEEGVYDKLAKELDITTVEAENLSGFYIEPSYNDTELLKEYDELARRSDTMALENFSFEGFKEAKREIDYQYYEITASSKDRATLVEIIDDLVKVEVNAAIKGAKQSTLENTEFDIKALNYQLQELDSLISGYQKAITAQDIPVNAGTTLYLGDQKPSDALTQLFDEKRIVLAQLNELRETKYLNEDTVNIQSQFITRGTIEKKHLKLKYLLVFFGLGLLIAIIPTIWKFLKNYPDSQQTA</sequence>
<reference evidence="2 3" key="1">
    <citation type="submission" date="2018-12" db="EMBL/GenBank/DDBJ databases">
        <title>Complete genome of Nonlabens sp. MJ115.</title>
        <authorList>
            <person name="Choi H.S."/>
            <person name="Jung J."/>
        </authorList>
    </citation>
    <scope>NUCLEOTIDE SEQUENCE [LARGE SCALE GENOMIC DNA]</scope>
    <source>
        <strain evidence="2 3">MJ115</strain>
    </source>
</reference>
<proteinExistence type="predicted"/>
<dbReference type="Proteomes" id="UP000279600">
    <property type="component" value="Chromosome"/>
</dbReference>
<evidence type="ECO:0000256" key="1">
    <source>
        <dbReference type="SAM" id="Phobius"/>
    </source>
</evidence>
<dbReference type="KEGG" id="noj:EJ995_02340"/>
<evidence type="ECO:0000313" key="3">
    <source>
        <dbReference type="Proteomes" id="UP000279600"/>
    </source>
</evidence>
<dbReference type="OrthoDB" id="1452530at2"/>
<feature type="transmembrane region" description="Helical" evidence="1">
    <location>
        <begin position="33"/>
        <end position="50"/>
    </location>
</feature>
<dbReference type="AlphaFoldDB" id="A0A3S9MVC4"/>
<evidence type="ECO:0000313" key="2">
    <source>
        <dbReference type="EMBL" id="AZQ43128.1"/>
    </source>
</evidence>
<feature type="transmembrane region" description="Helical" evidence="1">
    <location>
        <begin position="56"/>
        <end position="73"/>
    </location>
</feature>
<keyword evidence="3" id="KW-1185">Reference proteome</keyword>
<dbReference type="EMBL" id="CP034549">
    <property type="protein sequence ID" value="AZQ43128.1"/>
    <property type="molecule type" value="Genomic_DNA"/>
</dbReference>
<keyword evidence="1" id="KW-0472">Membrane</keyword>